<keyword evidence="2" id="KW-0418">Kinase</keyword>
<reference evidence="2 3" key="1">
    <citation type="journal article" date="2015" name="Fungal Genet. Biol.">
        <title>Evolution of novel wood decay mechanisms in Agaricales revealed by the genome sequences of Fistulina hepatica and Cylindrobasidium torrendii.</title>
        <authorList>
            <person name="Floudas D."/>
            <person name="Held B.W."/>
            <person name="Riley R."/>
            <person name="Nagy L.G."/>
            <person name="Koehler G."/>
            <person name="Ransdell A.S."/>
            <person name="Younus H."/>
            <person name="Chow J."/>
            <person name="Chiniquy J."/>
            <person name="Lipzen A."/>
            <person name="Tritt A."/>
            <person name="Sun H."/>
            <person name="Haridas S."/>
            <person name="LaButti K."/>
            <person name="Ohm R.A."/>
            <person name="Kues U."/>
            <person name="Blanchette R.A."/>
            <person name="Grigoriev I.V."/>
            <person name="Minto R.E."/>
            <person name="Hibbett D.S."/>
        </authorList>
    </citation>
    <scope>NUCLEOTIDE SEQUENCE [LARGE SCALE GENOMIC DNA]</scope>
    <source>
        <strain evidence="2 3">ATCC 64428</strain>
    </source>
</reference>
<feature type="domain" description="Protein kinase" evidence="1">
    <location>
        <begin position="1"/>
        <end position="260"/>
    </location>
</feature>
<dbReference type="Proteomes" id="UP000054144">
    <property type="component" value="Unassembled WGS sequence"/>
</dbReference>
<dbReference type="PROSITE" id="PS50011">
    <property type="entry name" value="PROTEIN_KINASE_DOM"/>
    <property type="match status" value="1"/>
</dbReference>
<dbReference type="GO" id="GO:0005634">
    <property type="term" value="C:nucleus"/>
    <property type="evidence" value="ECO:0007669"/>
    <property type="project" value="TreeGrafter"/>
</dbReference>
<dbReference type="GO" id="GO:0004674">
    <property type="term" value="F:protein serine/threonine kinase activity"/>
    <property type="evidence" value="ECO:0007669"/>
    <property type="project" value="TreeGrafter"/>
</dbReference>
<dbReference type="InterPro" id="IPR000719">
    <property type="entry name" value="Prot_kinase_dom"/>
</dbReference>
<organism evidence="2 3">
    <name type="scientific">Fistulina hepatica ATCC 64428</name>
    <dbReference type="NCBI Taxonomy" id="1128425"/>
    <lineage>
        <taxon>Eukaryota</taxon>
        <taxon>Fungi</taxon>
        <taxon>Dikarya</taxon>
        <taxon>Basidiomycota</taxon>
        <taxon>Agaricomycotina</taxon>
        <taxon>Agaricomycetes</taxon>
        <taxon>Agaricomycetidae</taxon>
        <taxon>Agaricales</taxon>
        <taxon>Fistulinaceae</taxon>
        <taxon>Fistulina</taxon>
    </lineage>
</organism>
<accession>A0A0D7A7Z6</accession>
<dbReference type="PANTHER" id="PTHR44167">
    <property type="entry name" value="OVARIAN-SPECIFIC SERINE/THREONINE-PROTEIN KINASE LOK-RELATED"/>
    <property type="match status" value="1"/>
</dbReference>
<gene>
    <name evidence="2" type="ORF">FISHEDRAFT_47169</name>
</gene>
<dbReference type="SMART" id="SM00220">
    <property type="entry name" value="S_TKc"/>
    <property type="match status" value="1"/>
</dbReference>
<dbReference type="GO" id="GO:0005524">
    <property type="term" value="F:ATP binding"/>
    <property type="evidence" value="ECO:0007669"/>
    <property type="project" value="InterPro"/>
</dbReference>
<dbReference type="EMBL" id="KN882028">
    <property type="protein sequence ID" value="KIY46499.1"/>
    <property type="molecule type" value="Genomic_DNA"/>
</dbReference>
<name>A0A0D7A7Z6_9AGAR</name>
<dbReference type="AlphaFoldDB" id="A0A0D7A7Z6"/>
<dbReference type="Gene3D" id="1.10.510.10">
    <property type="entry name" value="Transferase(Phosphotransferase) domain 1"/>
    <property type="match status" value="1"/>
</dbReference>
<proteinExistence type="predicted"/>
<sequence>IFFAQDEKGRHVAIKLVKKDSDEYKIAQILLEKGDAAGNHCVIPVLDIIDCEEHAFMVMPRWDEMGLTQWLRTLANVLDYVHCLLKVLLEIHFPFLHEHCIIHRDLKDSNILCNHFGTSAFTYNFLRWELMVQRKLTFAIADFNLSLFLPSSCRPRSCRLPARRSWESIAPVAHDLLQGEIDYDPFLLDVGSLGMLFAEDFRRYIPLAPMLAPLIDSMVTDDLSRRFTASEALQFFESTVNSVPPENLDMRLWLPQEELVYLDRWVDLPTDFVSKWSAYRVQKPSLWTRAPRWFCGWGGYRPLMVMQTIRFLTRGHLKAAFYRAMLACTLNLDWLYF</sequence>
<dbReference type="OrthoDB" id="2722301at2759"/>
<dbReference type="Pfam" id="PF00069">
    <property type="entry name" value="Pkinase"/>
    <property type="match status" value="1"/>
</dbReference>
<keyword evidence="2" id="KW-0808">Transferase</keyword>
<keyword evidence="3" id="KW-1185">Reference proteome</keyword>
<dbReference type="InterPro" id="IPR011009">
    <property type="entry name" value="Kinase-like_dom_sf"/>
</dbReference>
<protein>
    <submittedName>
        <fullName evidence="2">Kinase-like protein</fullName>
    </submittedName>
</protein>
<dbReference type="SUPFAM" id="SSF56112">
    <property type="entry name" value="Protein kinase-like (PK-like)"/>
    <property type="match status" value="1"/>
</dbReference>
<feature type="non-terminal residue" evidence="2">
    <location>
        <position position="1"/>
    </location>
</feature>
<evidence type="ECO:0000313" key="2">
    <source>
        <dbReference type="EMBL" id="KIY46499.1"/>
    </source>
</evidence>
<evidence type="ECO:0000259" key="1">
    <source>
        <dbReference type="PROSITE" id="PS50011"/>
    </source>
</evidence>
<dbReference type="PROSITE" id="PS00108">
    <property type="entry name" value="PROTEIN_KINASE_ST"/>
    <property type="match status" value="1"/>
</dbReference>
<dbReference type="PANTHER" id="PTHR44167:SF30">
    <property type="entry name" value="PHOSPHORYLASE KINASE"/>
    <property type="match status" value="1"/>
</dbReference>
<dbReference type="InterPro" id="IPR008271">
    <property type="entry name" value="Ser/Thr_kinase_AS"/>
</dbReference>
<evidence type="ECO:0000313" key="3">
    <source>
        <dbReference type="Proteomes" id="UP000054144"/>
    </source>
</evidence>
<dbReference type="GO" id="GO:0044773">
    <property type="term" value="P:mitotic DNA damage checkpoint signaling"/>
    <property type="evidence" value="ECO:0007669"/>
    <property type="project" value="TreeGrafter"/>
</dbReference>